<dbReference type="Pfam" id="PF13411">
    <property type="entry name" value="MerR_1"/>
    <property type="match status" value="1"/>
</dbReference>
<reference evidence="4" key="1">
    <citation type="journal article" date="2019" name="Int. J. Syst. Evol. Microbiol.">
        <title>The Global Catalogue of Microorganisms (GCM) 10K type strain sequencing project: providing services to taxonomists for standard genome sequencing and annotation.</title>
        <authorList>
            <consortium name="The Broad Institute Genomics Platform"/>
            <consortium name="The Broad Institute Genome Sequencing Center for Infectious Disease"/>
            <person name="Wu L."/>
            <person name="Ma J."/>
        </authorList>
    </citation>
    <scope>NUCLEOTIDE SEQUENCE [LARGE SCALE GENOMIC DNA]</scope>
    <source>
        <strain evidence="4">CGMCC 1.12769</strain>
    </source>
</reference>
<accession>A0ABQ1YS11</accession>
<dbReference type="GO" id="GO:0008168">
    <property type="term" value="F:methyltransferase activity"/>
    <property type="evidence" value="ECO:0007669"/>
    <property type="project" value="UniProtKB-KW"/>
</dbReference>
<proteinExistence type="predicted"/>
<evidence type="ECO:0000256" key="1">
    <source>
        <dbReference type="ARBA" id="ARBA00023125"/>
    </source>
</evidence>
<evidence type="ECO:0000259" key="2">
    <source>
        <dbReference type="PROSITE" id="PS50937"/>
    </source>
</evidence>
<dbReference type="PANTHER" id="PTHR30204">
    <property type="entry name" value="REDOX-CYCLING DRUG-SENSING TRANSCRIPTIONAL ACTIVATOR SOXR"/>
    <property type="match status" value="1"/>
</dbReference>
<dbReference type="PANTHER" id="PTHR30204:SF96">
    <property type="entry name" value="CHROMOSOME-ANCHORING PROTEIN RACA"/>
    <property type="match status" value="1"/>
</dbReference>
<evidence type="ECO:0000313" key="3">
    <source>
        <dbReference type="EMBL" id="GGH34846.1"/>
    </source>
</evidence>
<dbReference type="PROSITE" id="PS50937">
    <property type="entry name" value="HTH_MERR_2"/>
    <property type="match status" value="1"/>
</dbReference>
<feature type="domain" description="HTH merR-type" evidence="2">
    <location>
        <begin position="1"/>
        <end position="67"/>
    </location>
</feature>
<dbReference type="InterPro" id="IPR009061">
    <property type="entry name" value="DNA-bd_dom_put_sf"/>
</dbReference>
<dbReference type="InterPro" id="IPR000551">
    <property type="entry name" value="MerR-type_HTH_dom"/>
</dbReference>
<dbReference type="GO" id="GO:0032259">
    <property type="term" value="P:methylation"/>
    <property type="evidence" value="ECO:0007669"/>
    <property type="project" value="UniProtKB-KW"/>
</dbReference>
<dbReference type="SUPFAM" id="SSF53335">
    <property type="entry name" value="S-adenosyl-L-methionine-dependent methyltransferases"/>
    <property type="match status" value="1"/>
</dbReference>
<dbReference type="SMART" id="SM00422">
    <property type="entry name" value="HTH_MERR"/>
    <property type="match status" value="1"/>
</dbReference>
<dbReference type="InterPro" id="IPR029063">
    <property type="entry name" value="SAM-dependent_MTases_sf"/>
</dbReference>
<comment type="caution">
    <text evidence="3">The sequence shown here is derived from an EMBL/GenBank/DDBJ whole genome shotgun (WGS) entry which is preliminary data.</text>
</comment>
<dbReference type="Proteomes" id="UP000659344">
    <property type="component" value="Unassembled WGS sequence"/>
</dbReference>
<dbReference type="Gene3D" id="1.10.1660.10">
    <property type="match status" value="1"/>
</dbReference>
<sequence>MKIGKFSKKHNITQDTIRHYIDMGLLVVEKQGCQYKFSEEDSHDIEKIFKLKQLDFSLTEIQEILCFNRLEGDKSDAYRNLYLSLLERKQDQIIKEQQKCNEINLLLKDRIKELKMDGISTKRNLGFPLAAIGLLQCPDCDKTLDISGGTVEKNMMLEATIRCECGYTAIIDNGIYIDEKVARKKLMPTKREFFEAASPNYINFLYNGTTTLIDYIQTHGNNPKYIMELDNCTGRFLMHYIDYLPKNCTYILICHDKERIANMKKNLELQYEHNHFIFFCCELDKLPISKSSIDIIIDHWMSKTYAKTSNKVLLDVVAPYLKQEGLLTGAFPHIGAKCKDFINIPLELRGYFNKNIIFEKLESLDLSQLEAIDLGPIIEDNPYIDIRNKELFQTIYVGKKKINFEVITSIHEQHEHEIQHKHNRIS</sequence>
<gene>
    <name evidence="3" type="ORF">GCM10008013_40830</name>
</gene>
<dbReference type="SUPFAM" id="SSF46955">
    <property type="entry name" value="Putative DNA-binding domain"/>
    <property type="match status" value="1"/>
</dbReference>
<organism evidence="3 4">
    <name type="scientific">Paenibacillus segetis</name>
    <dbReference type="NCBI Taxonomy" id="1325360"/>
    <lineage>
        <taxon>Bacteria</taxon>
        <taxon>Bacillati</taxon>
        <taxon>Bacillota</taxon>
        <taxon>Bacilli</taxon>
        <taxon>Bacillales</taxon>
        <taxon>Paenibacillaceae</taxon>
        <taxon>Paenibacillus</taxon>
    </lineage>
</organism>
<name>A0ABQ1YS11_9BACL</name>
<evidence type="ECO:0000313" key="4">
    <source>
        <dbReference type="Proteomes" id="UP000659344"/>
    </source>
</evidence>
<dbReference type="EMBL" id="BMFT01000003">
    <property type="protein sequence ID" value="GGH34846.1"/>
    <property type="molecule type" value="Genomic_DNA"/>
</dbReference>
<keyword evidence="3" id="KW-0489">Methyltransferase</keyword>
<keyword evidence="1" id="KW-0238">DNA-binding</keyword>
<keyword evidence="4" id="KW-1185">Reference proteome</keyword>
<protein>
    <submittedName>
        <fullName evidence="3">Methyltransferase</fullName>
    </submittedName>
</protein>
<dbReference type="InterPro" id="IPR047057">
    <property type="entry name" value="MerR_fam"/>
</dbReference>
<dbReference type="RefSeq" id="WP_188541714.1">
    <property type="nucleotide sequence ID" value="NZ_BMFT01000003.1"/>
</dbReference>
<dbReference type="Gene3D" id="3.40.50.150">
    <property type="entry name" value="Vaccinia Virus protein VP39"/>
    <property type="match status" value="1"/>
</dbReference>
<keyword evidence="3" id="KW-0808">Transferase</keyword>